<evidence type="ECO:0000313" key="2">
    <source>
        <dbReference type="EMBL" id="KUN02769.1"/>
    </source>
</evidence>
<gene>
    <name evidence="2" type="ORF">AQI95_24825</name>
</gene>
<sequence>MTGRPTTGEARIRLRQRAAELYIAGCTIESTAQQISRSYGCTRTLILEAGVRMRKPGNPRLGSLR</sequence>
<keyword evidence="3" id="KW-1185">Reference proteome</keyword>
<accession>A0A124HF51</accession>
<protein>
    <recommendedName>
        <fullName evidence="1">Helix-turn-helix domain-containing protein</fullName>
    </recommendedName>
</protein>
<evidence type="ECO:0000313" key="3">
    <source>
        <dbReference type="Proteomes" id="UP000053127"/>
    </source>
</evidence>
<dbReference type="OrthoDB" id="4324904at2"/>
<organism evidence="2 3">
    <name type="scientific">Streptomyces yokosukanensis</name>
    <dbReference type="NCBI Taxonomy" id="67386"/>
    <lineage>
        <taxon>Bacteria</taxon>
        <taxon>Bacillati</taxon>
        <taxon>Actinomycetota</taxon>
        <taxon>Actinomycetes</taxon>
        <taxon>Kitasatosporales</taxon>
        <taxon>Streptomycetaceae</taxon>
        <taxon>Streptomyces</taxon>
    </lineage>
</organism>
<dbReference type="AlphaFoldDB" id="A0A124HF51"/>
<dbReference type="STRING" id="67386.AQI95_24825"/>
<dbReference type="InterPro" id="IPR045745">
    <property type="entry name" value="HTH_58_Actinobacteria-type"/>
</dbReference>
<reference evidence="2 3" key="1">
    <citation type="submission" date="2015-10" db="EMBL/GenBank/DDBJ databases">
        <title>Draft genome sequence of Streptomyces yokosukanensis DSM 40224, type strain for the species Streptomyces yokosukanensis.</title>
        <authorList>
            <person name="Ruckert C."/>
            <person name="Winkler A."/>
            <person name="Kalinowski J."/>
            <person name="Kampfer P."/>
            <person name="Glaeser S."/>
        </authorList>
    </citation>
    <scope>NUCLEOTIDE SEQUENCE [LARGE SCALE GENOMIC DNA]</scope>
    <source>
        <strain evidence="2 3">DSM 40224</strain>
    </source>
</reference>
<feature type="domain" description="Helix-turn-helix" evidence="1">
    <location>
        <begin position="3"/>
        <end position="59"/>
    </location>
</feature>
<comment type="caution">
    <text evidence="2">The sequence shown here is derived from an EMBL/GenBank/DDBJ whole genome shotgun (WGS) entry which is preliminary data.</text>
</comment>
<proteinExistence type="predicted"/>
<dbReference type="EMBL" id="LMWN01000036">
    <property type="protein sequence ID" value="KUN02769.1"/>
    <property type="molecule type" value="Genomic_DNA"/>
</dbReference>
<dbReference type="RefSeq" id="WP_067127877.1">
    <property type="nucleotide sequence ID" value="NZ_KQ948215.1"/>
</dbReference>
<dbReference type="Proteomes" id="UP000053127">
    <property type="component" value="Unassembled WGS sequence"/>
</dbReference>
<name>A0A124HF51_9ACTN</name>
<dbReference type="Pfam" id="PF19575">
    <property type="entry name" value="HTH_58"/>
    <property type="match status" value="1"/>
</dbReference>
<evidence type="ECO:0000259" key="1">
    <source>
        <dbReference type="Pfam" id="PF19575"/>
    </source>
</evidence>